<feature type="non-terminal residue" evidence="1">
    <location>
        <position position="54"/>
    </location>
</feature>
<protein>
    <submittedName>
        <fullName evidence="1">Uncharacterized protein</fullName>
    </submittedName>
</protein>
<organism evidence="1 2">
    <name type="scientific">Batillaria attramentaria</name>
    <dbReference type="NCBI Taxonomy" id="370345"/>
    <lineage>
        <taxon>Eukaryota</taxon>
        <taxon>Metazoa</taxon>
        <taxon>Spiralia</taxon>
        <taxon>Lophotrochozoa</taxon>
        <taxon>Mollusca</taxon>
        <taxon>Gastropoda</taxon>
        <taxon>Caenogastropoda</taxon>
        <taxon>Sorbeoconcha</taxon>
        <taxon>Cerithioidea</taxon>
        <taxon>Batillariidae</taxon>
        <taxon>Batillaria</taxon>
    </lineage>
</organism>
<comment type="caution">
    <text evidence="1">The sequence shown here is derived from an EMBL/GenBank/DDBJ whole genome shotgun (WGS) entry which is preliminary data.</text>
</comment>
<dbReference type="AlphaFoldDB" id="A0ABD0LQP8"/>
<keyword evidence="2" id="KW-1185">Reference proteome</keyword>
<evidence type="ECO:0000313" key="2">
    <source>
        <dbReference type="Proteomes" id="UP001519460"/>
    </source>
</evidence>
<dbReference type="EMBL" id="JACVVK020000029">
    <property type="protein sequence ID" value="KAK7501835.1"/>
    <property type="molecule type" value="Genomic_DNA"/>
</dbReference>
<dbReference type="Proteomes" id="UP001519460">
    <property type="component" value="Unassembled WGS sequence"/>
</dbReference>
<gene>
    <name evidence="1" type="ORF">BaRGS_00006921</name>
</gene>
<accession>A0ABD0LQP8</accession>
<sequence length="54" mass="5913">MLHGLTASVLISICSSQPMLRARYLPVHLSKPPANTFLVLSDKIGSDARHHFQG</sequence>
<name>A0ABD0LQP8_9CAEN</name>
<reference evidence="1 2" key="1">
    <citation type="journal article" date="2023" name="Sci. Data">
        <title>Genome assembly of the Korean intertidal mud-creeper Batillaria attramentaria.</title>
        <authorList>
            <person name="Patra A.K."/>
            <person name="Ho P.T."/>
            <person name="Jun S."/>
            <person name="Lee S.J."/>
            <person name="Kim Y."/>
            <person name="Won Y.J."/>
        </authorList>
    </citation>
    <scope>NUCLEOTIDE SEQUENCE [LARGE SCALE GENOMIC DNA]</scope>
    <source>
        <strain evidence="1">Wonlab-2016</strain>
    </source>
</reference>
<proteinExistence type="predicted"/>
<evidence type="ECO:0000313" key="1">
    <source>
        <dbReference type="EMBL" id="KAK7501835.1"/>
    </source>
</evidence>